<accession>A0AA97AHN4</accession>
<gene>
    <name evidence="1" type="ORF">HJG54_24470</name>
</gene>
<dbReference type="RefSeq" id="WP_316431840.1">
    <property type="nucleotide sequence ID" value="NZ_CP053586.1"/>
</dbReference>
<name>A0AA97AHN4_9CYAN</name>
<protein>
    <submittedName>
        <fullName evidence="1">Uncharacterized protein</fullName>
    </submittedName>
</protein>
<evidence type="ECO:0000313" key="1">
    <source>
        <dbReference type="EMBL" id="WNZ25680.1"/>
    </source>
</evidence>
<sequence>MLQSPFQPTHLLVSRARQTPVQLIPSEHGCKIITELEWQRGREPAFEIRPKQGFFCQGIPVVGYSLQPLAVEAQAQPKAESISA</sequence>
<reference evidence="1" key="1">
    <citation type="submission" date="2020-05" db="EMBL/GenBank/DDBJ databases">
        <authorList>
            <person name="Zhu T."/>
            <person name="Keshari N."/>
            <person name="Lu X."/>
        </authorList>
    </citation>
    <scope>NUCLEOTIDE SEQUENCE</scope>
    <source>
        <strain evidence="1">NK1-12</strain>
    </source>
</reference>
<proteinExistence type="predicted"/>
<dbReference type="EMBL" id="CP053586">
    <property type="protein sequence ID" value="WNZ25680.1"/>
    <property type="molecule type" value="Genomic_DNA"/>
</dbReference>
<organism evidence="1">
    <name type="scientific">Leptolyngbya sp. NK1-12</name>
    <dbReference type="NCBI Taxonomy" id="2547451"/>
    <lineage>
        <taxon>Bacteria</taxon>
        <taxon>Bacillati</taxon>
        <taxon>Cyanobacteriota</taxon>
        <taxon>Cyanophyceae</taxon>
        <taxon>Leptolyngbyales</taxon>
        <taxon>Leptolyngbyaceae</taxon>
        <taxon>Leptolyngbya group</taxon>
        <taxon>Leptolyngbya</taxon>
    </lineage>
</organism>
<dbReference type="AlphaFoldDB" id="A0AA97AHN4"/>